<name>A0AAV7WMB3_PLEWA</name>
<organism evidence="1 2">
    <name type="scientific">Pleurodeles waltl</name>
    <name type="common">Iberian ribbed newt</name>
    <dbReference type="NCBI Taxonomy" id="8319"/>
    <lineage>
        <taxon>Eukaryota</taxon>
        <taxon>Metazoa</taxon>
        <taxon>Chordata</taxon>
        <taxon>Craniata</taxon>
        <taxon>Vertebrata</taxon>
        <taxon>Euteleostomi</taxon>
        <taxon>Amphibia</taxon>
        <taxon>Batrachia</taxon>
        <taxon>Caudata</taxon>
        <taxon>Salamandroidea</taxon>
        <taxon>Salamandridae</taxon>
        <taxon>Pleurodelinae</taxon>
        <taxon>Pleurodeles</taxon>
    </lineage>
</organism>
<dbReference type="AlphaFoldDB" id="A0AAV7WMB3"/>
<evidence type="ECO:0000313" key="2">
    <source>
        <dbReference type="Proteomes" id="UP001066276"/>
    </source>
</evidence>
<dbReference type="EMBL" id="JANPWB010000001">
    <property type="protein sequence ID" value="KAJ1213767.1"/>
    <property type="molecule type" value="Genomic_DNA"/>
</dbReference>
<comment type="caution">
    <text evidence="1">The sequence shown here is derived from an EMBL/GenBank/DDBJ whole genome shotgun (WGS) entry which is preliminary data.</text>
</comment>
<sequence>MSIIVLQRQISFMHENCVPLLRGSGLAEVFRAPDWPSAAQLSAVFVRGLAGARLVPAAFDLPRLGPLPRNESPIKADPKQCVTPSCKAIAACSTAHCNA</sequence>
<reference evidence="1" key="1">
    <citation type="journal article" date="2022" name="bioRxiv">
        <title>Sequencing and chromosome-scale assembly of the giantPleurodeles waltlgenome.</title>
        <authorList>
            <person name="Brown T."/>
            <person name="Elewa A."/>
            <person name="Iarovenko S."/>
            <person name="Subramanian E."/>
            <person name="Araus A.J."/>
            <person name="Petzold A."/>
            <person name="Susuki M."/>
            <person name="Suzuki K.-i.T."/>
            <person name="Hayashi T."/>
            <person name="Toyoda A."/>
            <person name="Oliveira C."/>
            <person name="Osipova E."/>
            <person name="Leigh N.D."/>
            <person name="Simon A."/>
            <person name="Yun M.H."/>
        </authorList>
    </citation>
    <scope>NUCLEOTIDE SEQUENCE</scope>
    <source>
        <strain evidence="1">20211129_DDA</strain>
        <tissue evidence="1">Liver</tissue>
    </source>
</reference>
<keyword evidence="2" id="KW-1185">Reference proteome</keyword>
<proteinExistence type="predicted"/>
<dbReference type="Proteomes" id="UP001066276">
    <property type="component" value="Chromosome 1_1"/>
</dbReference>
<accession>A0AAV7WMB3</accession>
<gene>
    <name evidence="1" type="ORF">NDU88_001398</name>
</gene>
<evidence type="ECO:0000313" key="1">
    <source>
        <dbReference type="EMBL" id="KAJ1213767.1"/>
    </source>
</evidence>
<protein>
    <submittedName>
        <fullName evidence="1">Uncharacterized protein</fullName>
    </submittedName>
</protein>